<proteinExistence type="predicted"/>
<dbReference type="Proteomes" id="UP000006038">
    <property type="component" value="Chromosome 5"/>
</dbReference>
<dbReference type="EnsemblPlants" id="OB05G22030.1">
    <property type="protein sequence ID" value="OB05G22030.1"/>
    <property type="gene ID" value="OB05G22030"/>
</dbReference>
<dbReference type="PANTHER" id="PTHR33116">
    <property type="entry name" value="REVERSE TRANSCRIPTASE ZINC-BINDING DOMAIN-CONTAINING PROTEIN-RELATED-RELATED"/>
    <property type="match status" value="1"/>
</dbReference>
<accession>J3M6H9</accession>
<dbReference type="Gramene" id="OB05G22030.1">
    <property type="protein sequence ID" value="OB05G22030.1"/>
    <property type="gene ID" value="OB05G22030"/>
</dbReference>
<name>J3M6H9_ORYBR</name>
<organism evidence="1">
    <name type="scientific">Oryza brachyantha</name>
    <name type="common">malo sina</name>
    <dbReference type="NCBI Taxonomy" id="4533"/>
    <lineage>
        <taxon>Eukaryota</taxon>
        <taxon>Viridiplantae</taxon>
        <taxon>Streptophyta</taxon>
        <taxon>Embryophyta</taxon>
        <taxon>Tracheophyta</taxon>
        <taxon>Spermatophyta</taxon>
        <taxon>Magnoliopsida</taxon>
        <taxon>Liliopsida</taxon>
        <taxon>Poales</taxon>
        <taxon>Poaceae</taxon>
        <taxon>BOP clade</taxon>
        <taxon>Oryzoideae</taxon>
        <taxon>Oryzeae</taxon>
        <taxon>Oryzinae</taxon>
        <taxon>Oryza</taxon>
    </lineage>
</organism>
<dbReference type="eggNOG" id="KOG1075">
    <property type="taxonomic scope" value="Eukaryota"/>
</dbReference>
<keyword evidence="2" id="KW-1185">Reference proteome</keyword>
<dbReference type="HOGENOM" id="CLU_1135021_0_0_1"/>
<dbReference type="OMA" id="HACTKIT"/>
<evidence type="ECO:0000313" key="1">
    <source>
        <dbReference type="EnsemblPlants" id="OB05G22030.1"/>
    </source>
</evidence>
<dbReference type="STRING" id="4533.J3M6H9"/>
<sequence>MASSGAGRFSPLNDIGNLTNYSPGSIKSLPCTYLGFPLHTTKLRNVDYVSLLDKIGGRVPGWKGKFFTSAGRKTLVKSVLTSLSIYHLTAIQTPKWVIKKIRRAFLWKGEDTEKVATEIFLGDGKKAHFWEDNWLNNRSPRGLAPNLYKLAKRKQLLVSRALENNSWLYSLRQLTTMQEIDELVSLGGLLQEINLLQDVPNNIRWKLTNNGTYSSKSAYEVQFTGSYSPTCSGKLWKADCEPKQR</sequence>
<protein>
    <recommendedName>
        <fullName evidence="3">Reverse transcriptase zinc-binding domain-containing protein</fullName>
    </recommendedName>
</protein>
<evidence type="ECO:0000313" key="2">
    <source>
        <dbReference type="Proteomes" id="UP000006038"/>
    </source>
</evidence>
<evidence type="ECO:0008006" key="3">
    <source>
        <dbReference type="Google" id="ProtNLM"/>
    </source>
</evidence>
<dbReference type="PANTHER" id="PTHR33116:SF80">
    <property type="entry name" value="REVERSE TRANSCRIPTASE ZINC-BINDING DOMAIN-CONTAINING PROTEIN"/>
    <property type="match status" value="1"/>
</dbReference>
<reference evidence="1" key="2">
    <citation type="submission" date="2013-04" db="UniProtKB">
        <authorList>
            <consortium name="EnsemblPlants"/>
        </authorList>
    </citation>
    <scope>IDENTIFICATION</scope>
</reference>
<dbReference type="AlphaFoldDB" id="J3M6H9"/>
<reference evidence="1" key="1">
    <citation type="journal article" date="2013" name="Nat. Commun.">
        <title>Whole-genome sequencing of Oryza brachyantha reveals mechanisms underlying Oryza genome evolution.</title>
        <authorList>
            <person name="Chen J."/>
            <person name="Huang Q."/>
            <person name="Gao D."/>
            <person name="Wang J."/>
            <person name="Lang Y."/>
            <person name="Liu T."/>
            <person name="Li B."/>
            <person name="Bai Z."/>
            <person name="Luis Goicoechea J."/>
            <person name="Liang C."/>
            <person name="Chen C."/>
            <person name="Zhang W."/>
            <person name="Sun S."/>
            <person name="Liao Y."/>
            <person name="Zhang X."/>
            <person name="Yang L."/>
            <person name="Song C."/>
            <person name="Wang M."/>
            <person name="Shi J."/>
            <person name="Liu G."/>
            <person name="Liu J."/>
            <person name="Zhou H."/>
            <person name="Zhou W."/>
            <person name="Yu Q."/>
            <person name="An N."/>
            <person name="Chen Y."/>
            <person name="Cai Q."/>
            <person name="Wang B."/>
            <person name="Liu B."/>
            <person name="Min J."/>
            <person name="Huang Y."/>
            <person name="Wu H."/>
            <person name="Li Z."/>
            <person name="Zhang Y."/>
            <person name="Yin Y."/>
            <person name="Song W."/>
            <person name="Jiang J."/>
            <person name="Jackson S.A."/>
            <person name="Wing R.A."/>
            <person name="Wang J."/>
            <person name="Chen M."/>
        </authorList>
    </citation>
    <scope>NUCLEOTIDE SEQUENCE [LARGE SCALE GENOMIC DNA]</scope>
    <source>
        <strain evidence="1">cv. IRGC 101232</strain>
    </source>
</reference>